<proteinExistence type="predicted"/>
<evidence type="ECO:0008006" key="4">
    <source>
        <dbReference type="Google" id="ProtNLM"/>
    </source>
</evidence>
<evidence type="ECO:0000313" key="2">
    <source>
        <dbReference type="EMBL" id="GID77702.1"/>
    </source>
</evidence>
<accession>A0ABQ3YCG2</accession>
<sequence length="145" mass="15474">MLRGGLTAAAVLLLTAGCVSGNAGASRELADSIKVEGFRQLAEHHKADTTRLVFVGPAETDLSQAVQAKDWSPQPPPSGLPDTTPFEWVLQSAARSEGHDCTVMVRRLRPGNEALATELNAEEKRELSEGKLSYLEISSVCMDAA</sequence>
<name>A0ABQ3YCG2_9ACTN</name>
<reference evidence="2 3" key="1">
    <citation type="submission" date="2021-01" db="EMBL/GenBank/DDBJ databases">
        <title>Whole genome shotgun sequence of Actinoplanes deccanensis NBRC 13994.</title>
        <authorList>
            <person name="Komaki H."/>
            <person name="Tamura T."/>
        </authorList>
    </citation>
    <scope>NUCLEOTIDE SEQUENCE [LARGE SCALE GENOMIC DNA]</scope>
    <source>
        <strain evidence="2 3">NBRC 13994</strain>
    </source>
</reference>
<protein>
    <recommendedName>
        <fullName evidence="4">Lipoprotein</fullName>
    </recommendedName>
</protein>
<gene>
    <name evidence="2" type="ORF">Ade02nite_63430</name>
</gene>
<evidence type="ECO:0000256" key="1">
    <source>
        <dbReference type="SAM" id="SignalP"/>
    </source>
</evidence>
<evidence type="ECO:0000313" key="3">
    <source>
        <dbReference type="Proteomes" id="UP000609879"/>
    </source>
</evidence>
<keyword evidence="1" id="KW-0732">Signal</keyword>
<organism evidence="2 3">
    <name type="scientific">Paractinoplanes deccanensis</name>
    <dbReference type="NCBI Taxonomy" id="113561"/>
    <lineage>
        <taxon>Bacteria</taxon>
        <taxon>Bacillati</taxon>
        <taxon>Actinomycetota</taxon>
        <taxon>Actinomycetes</taxon>
        <taxon>Micromonosporales</taxon>
        <taxon>Micromonosporaceae</taxon>
        <taxon>Paractinoplanes</taxon>
    </lineage>
</organism>
<dbReference type="PROSITE" id="PS51257">
    <property type="entry name" value="PROKAR_LIPOPROTEIN"/>
    <property type="match status" value="1"/>
</dbReference>
<feature type="chain" id="PRO_5045480878" description="Lipoprotein" evidence="1">
    <location>
        <begin position="26"/>
        <end position="145"/>
    </location>
</feature>
<dbReference type="EMBL" id="BOMI01000125">
    <property type="protein sequence ID" value="GID77702.1"/>
    <property type="molecule type" value="Genomic_DNA"/>
</dbReference>
<keyword evidence="3" id="KW-1185">Reference proteome</keyword>
<dbReference type="Proteomes" id="UP000609879">
    <property type="component" value="Unassembled WGS sequence"/>
</dbReference>
<feature type="signal peptide" evidence="1">
    <location>
        <begin position="1"/>
        <end position="25"/>
    </location>
</feature>
<dbReference type="RefSeq" id="WP_203771920.1">
    <property type="nucleotide sequence ID" value="NZ_BOMI01000125.1"/>
</dbReference>
<comment type="caution">
    <text evidence="2">The sequence shown here is derived from an EMBL/GenBank/DDBJ whole genome shotgun (WGS) entry which is preliminary data.</text>
</comment>